<dbReference type="Proteomes" id="UP000242469">
    <property type="component" value="Unassembled WGS sequence"/>
</dbReference>
<dbReference type="RefSeq" id="WP_091821521.1">
    <property type="nucleotide sequence ID" value="NZ_FNRJ01000001.1"/>
</dbReference>
<proteinExistence type="predicted"/>
<dbReference type="InterPro" id="IPR000644">
    <property type="entry name" value="CBS_dom"/>
</dbReference>
<sequence>MLVQDVMVRDVVMISPFATLREALSMMKRRDLKSLVVDKNHDYDAYGLITYTNIVKTVIAESGDIDLLNVYDVCVKPALSVGKSLAVRHVAELMSQHRIKRILVVEDNDLIGLVTMDDMVETLLQEID</sequence>
<dbReference type="AlphaFoldDB" id="A0A1H3XIW1"/>
<evidence type="ECO:0000259" key="3">
    <source>
        <dbReference type="PROSITE" id="PS51371"/>
    </source>
</evidence>
<dbReference type="STRING" id="1122198.SAMN02745729_101146"/>
<keyword evidence="1 2" id="KW-0129">CBS domain</keyword>
<evidence type="ECO:0000256" key="2">
    <source>
        <dbReference type="PROSITE-ProRule" id="PRU00703"/>
    </source>
</evidence>
<evidence type="ECO:0000256" key="1">
    <source>
        <dbReference type="ARBA" id="ARBA00023122"/>
    </source>
</evidence>
<dbReference type="OrthoDB" id="9771532at2"/>
<feature type="domain" description="CBS" evidence="3">
    <location>
        <begin position="74"/>
        <end position="128"/>
    </location>
</feature>
<reference evidence="5" key="1">
    <citation type="submission" date="2016-10" db="EMBL/GenBank/DDBJ databases">
        <authorList>
            <person name="Varghese N."/>
            <person name="Submissions S."/>
        </authorList>
    </citation>
    <scope>NUCLEOTIDE SEQUENCE [LARGE SCALE GENOMIC DNA]</scope>
    <source>
        <strain evidence="5">DSM 11526</strain>
    </source>
</reference>
<dbReference type="EMBL" id="FNRJ01000001">
    <property type="protein sequence ID" value="SDZ98552.1"/>
    <property type="molecule type" value="Genomic_DNA"/>
</dbReference>
<evidence type="ECO:0000313" key="4">
    <source>
        <dbReference type="EMBL" id="SDZ98552.1"/>
    </source>
</evidence>
<evidence type="ECO:0000313" key="5">
    <source>
        <dbReference type="Proteomes" id="UP000242469"/>
    </source>
</evidence>
<name>A0A1H3XIW1_9GAMM</name>
<organism evidence="4 5">
    <name type="scientific">Marinobacterium iners DSM 11526</name>
    <dbReference type="NCBI Taxonomy" id="1122198"/>
    <lineage>
        <taxon>Bacteria</taxon>
        <taxon>Pseudomonadati</taxon>
        <taxon>Pseudomonadota</taxon>
        <taxon>Gammaproteobacteria</taxon>
        <taxon>Oceanospirillales</taxon>
        <taxon>Oceanospirillaceae</taxon>
        <taxon>Marinobacterium</taxon>
    </lineage>
</organism>
<dbReference type="SUPFAM" id="SSF54631">
    <property type="entry name" value="CBS-domain pair"/>
    <property type="match status" value="1"/>
</dbReference>
<dbReference type="Pfam" id="PF00571">
    <property type="entry name" value="CBS"/>
    <property type="match status" value="2"/>
</dbReference>
<keyword evidence="5" id="KW-1185">Reference proteome</keyword>
<gene>
    <name evidence="4" type="ORF">SAMN02745729_101146</name>
</gene>
<feature type="domain" description="CBS" evidence="3">
    <location>
        <begin position="7"/>
        <end position="65"/>
    </location>
</feature>
<protein>
    <submittedName>
        <fullName evidence="4">CBS domain-containing protein</fullName>
    </submittedName>
</protein>
<dbReference type="PANTHER" id="PTHR43080">
    <property type="entry name" value="CBS DOMAIN-CONTAINING PROTEIN CBSX3, MITOCHONDRIAL"/>
    <property type="match status" value="1"/>
</dbReference>
<accession>A0A1H3XIW1</accession>
<dbReference type="PROSITE" id="PS51371">
    <property type="entry name" value="CBS"/>
    <property type="match status" value="2"/>
</dbReference>
<dbReference type="SMART" id="SM00116">
    <property type="entry name" value="CBS"/>
    <property type="match status" value="2"/>
</dbReference>
<dbReference type="PANTHER" id="PTHR43080:SF2">
    <property type="entry name" value="CBS DOMAIN-CONTAINING PROTEIN"/>
    <property type="match status" value="1"/>
</dbReference>
<dbReference type="InterPro" id="IPR046342">
    <property type="entry name" value="CBS_dom_sf"/>
</dbReference>
<dbReference type="InterPro" id="IPR051257">
    <property type="entry name" value="Diverse_CBS-Domain"/>
</dbReference>
<dbReference type="Gene3D" id="3.10.580.10">
    <property type="entry name" value="CBS-domain"/>
    <property type="match status" value="1"/>
</dbReference>